<feature type="region of interest" description="Disordered" evidence="1">
    <location>
        <begin position="37"/>
        <end position="84"/>
    </location>
</feature>
<name>A0AA39KBU7_9AGAR</name>
<feature type="region of interest" description="Disordered" evidence="1">
    <location>
        <begin position="1"/>
        <end position="22"/>
    </location>
</feature>
<dbReference type="Proteomes" id="UP001175226">
    <property type="component" value="Unassembled WGS sequence"/>
</dbReference>
<protein>
    <submittedName>
        <fullName evidence="2">Uncharacterized protein</fullName>
    </submittedName>
</protein>
<dbReference type="AlphaFoldDB" id="A0AA39KBU7"/>
<organism evidence="2 3">
    <name type="scientific">Armillaria borealis</name>
    <dbReference type="NCBI Taxonomy" id="47425"/>
    <lineage>
        <taxon>Eukaryota</taxon>
        <taxon>Fungi</taxon>
        <taxon>Dikarya</taxon>
        <taxon>Basidiomycota</taxon>
        <taxon>Agaricomycotina</taxon>
        <taxon>Agaricomycetes</taxon>
        <taxon>Agaricomycetidae</taxon>
        <taxon>Agaricales</taxon>
        <taxon>Marasmiineae</taxon>
        <taxon>Physalacriaceae</taxon>
        <taxon>Armillaria</taxon>
    </lineage>
</organism>
<evidence type="ECO:0000313" key="2">
    <source>
        <dbReference type="EMBL" id="KAK0456971.1"/>
    </source>
</evidence>
<accession>A0AA39KBU7</accession>
<dbReference type="EMBL" id="JAUEPT010000001">
    <property type="protein sequence ID" value="KAK0456971.1"/>
    <property type="molecule type" value="Genomic_DNA"/>
</dbReference>
<comment type="caution">
    <text evidence="2">The sequence shown here is derived from an EMBL/GenBank/DDBJ whole genome shotgun (WGS) entry which is preliminary data.</text>
</comment>
<gene>
    <name evidence="2" type="ORF">EV421DRAFT_1896181</name>
</gene>
<feature type="compositionally biased region" description="Polar residues" evidence="1">
    <location>
        <begin position="1"/>
        <end position="16"/>
    </location>
</feature>
<proteinExistence type="predicted"/>
<sequence length="126" mass="13782">MFPSSPKTPSSHQSKAQDIGEEGFNILATKYTRGPTESLYAESNSGSSVLSQQGLGRLAQDSNGSHSTPPSDDQSLPIIISDEDDNKAFQYYPHSPTLSEYEAYSTNPHINPPMSPKPYEHDILQP</sequence>
<reference evidence="2" key="1">
    <citation type="submission" date="2023-06" db="EMBL/GenBank/DDBJ databases">
        <authorList>
            <consortium name="Lawrence Berkeley National Laboratory"/>
            <person name="Ahrendt S."/>
            <person name="Sahu N."/>
            <person name="Indic B."/>
            <person name="Wong-Bajracharya J."/>
            <person name="Merenyi Z."/>
            <person name="Ke H.-M."/>
            <person name="Monk M."/>
            <person name="Kocsube S."/>
            <person name="Drula E."/>
            <person name="Lipzen A."/>
            <person name="Balint B."/>
            <person name="Henrissat B."/>
            <person name="Andreopoulos B."/>
            <person name="Martin F.M."/>
            <person name="Harder C.B."/>
            <person name="Rigling D."/>
            <person name="Ford K.L."/>
            <person name="Foster G.D."/>
            <person name="Pangilinan J."/>
            <person name="Papanicolaou A."/>
            <person name="Barry K."/>
            <person name="LaButti K."/>
            <person name="Viragh M."/>
            <person name="Koriabine M."/>
            <person name="Yan M."/>
            <person name="Riley R."/>
            <person name="Champramary S."/>
            <person name="Plett K.L."/>
            <person name="Tsai I.J."/>
            <person name="Slot J."/>
            <person name="Sipos G."/>
            <person name="Plett J."/>
            <person name="Nagy L.G."/>
            <person name="Grigoriev I.V."/>
        </authorList>
    </citation>
    <scope>NUCLEOTIDE SEQUENCE</scope>
    <source>
        <strain evidence="2">FPL87.14</strain>
    </source>
</reference>
<evidence type="ECO:0000313" key="3">
    <source>
        <dbReference type="Proteomes" id="UP001175226"/>
    </source>
</evidence>
<keyword evidence="3" id="KW-1185">Reference proteome</keyword>
<feature type="compositionally biased region" description="Low complexity" evidence="1">
    <location>
        <begin position="43"/>
        <end position="58"/>
    </location>
</feature>
<feature type="compositionally biased region" description="Polar residues" evidence="1">
    <location>
        <begin position="60"/>
        <end position="74"/>
    </location>
</feature>
<feature type="region of interest" description="Disordered" evidence="1">
    <location>
        <begin position="104"/>
        <end position="126"/>
    </location>
</feature>
<evidence type="ECO:0000256" key="1">
    <source>
        <dbReference type="SAM" id="MobiDB-lite"/>
    </source>
</evidence>